<reference evidence="1 2" key="1">
    <citation type="submission" date="2024-01" db="EMBL/GenBank/DDBJ databases">
        <title>Genome assemblies of Stephania.</title>
        <authorList>
            <person name="Yang L."/>
        </authorList>
    </citation>
    <scope>NUCLEOTIDE SEQUENCE [LARGE SCALE GENOMIC DNA]</scope>
    <source>
        <strain evidence="1">JXDWG</strain>
        <tissue evidence="1">Leaf</tissue>
    </source>
</reference>
<dbReference type="GO" id="GO:0008320">
    <property type="term" value="F:protein transmembrane transporter activity"/>
    <property type="evidence" value="ECO:0007669"/>
    <property type="project" value="TreeGrafter"/>
</dbReference>
<dbReference type="GO" id="GO:0031207">
    <property type="term" value="C:Sec62/Sec63 complex"/>
    <property type="evidence" value="ECO:0007669"/>
    <property type="project" value="TreeGrafter"/>
</dbReference>
<protein>
    <submittedName>
        <fullName evidence="1">Uncharacterized protein</fullName>
    </submittedName>
</protein>
<dbReference type="EMBL" id="JBBNAG010000005">
    <property type="protein sequence ID" value="KAK9133110.1"/>
    <property type="molecule type" value="Genomic_DNA"/>
</dbReference>
<accession>A0AAP0JHH8</accession>
<dbReference type="PANTHER" id="PTHR24075">
    <property type="entry name" value="SEC63 DOMAIN-CONTAINING"/>
    <property type="match status" value="1"/>
</dbReference>
<dbReference type="Proteomes" id="UP001419268">
    <property type="component" value="Unassembled WGS sequence"/>
</dbReference>
<evidence type="ECO:0000313" key="2">
    <source>
        <dbReference type="Proteomes" id="UP001419268"/>
    </source>
</evidence>
<dbReference type="PANTHER" id="PTHR24075:SF0">
    <property type="entry name" value="TRANSLOCATION PROTEIN SEC63 HOMOLOG"/>
    <property type="match status" value="1"/>
</dbReference>
<name>A0AAP0JHH8_9MAGN</name>
<keyword evidence="2" id="KW-1185">Reference proteome</keyword>
<dbReference type="GO" id="GO:0003723">
    <property type="term" value="F:RNA binding"/>
    <property type="evidence" value="ECO:0007669"/>
    <property type="project" value="TreeGrafter"/>
</dbReference>
<dbReference type="GO" id="GO:0006614">
    <property type="term" value="P:SRP-dependent cotranslational protein targeting to membrane"/>
    <property type="evidence" value="ECO:0007669"/>
    <property type="project" value="TreeGrafter"/>
</dbReference>
<sequence>MDKIVLLLAPRLLEELMKMATIPRPPHGHGWLRPAIGTVELSQSIIQAAPFSARKASGGFAEGIAPFLQLPHFSESVIKKIARKHPQELLEGAGDGVGPMVVFSGLEVMENQLD</sequence>
<dbReference type="AlphaFoldDB" id="A0AAP0JHH8"/>
<gene>
    <name evidence="1" type="ORF">Scep_012638</name>
</gene>
<dbReference type="SUPFAM" id="SSF158702">
    <property type="entry name" value="Sec63 N-terminal domain-like"/>
    <property type="match status" value="1"/>
</dbReference>
<dbReference type="GO" id="GO:0006620">
    <property type="term" value="P:post-translational protein targeting to endoplasmic reticulum membrane"/>
    <property type="evidence" value="ECO:0007669"/>
    <property type="project" value="TreeGrafter"/>
</dbReference>
<organism evidence="1 2">
    <name type="scientific">Stephania cephalantha</name>
    <dbReference type="NCBI Taxonomy" id="152367"/>
    <lineage>
        <taxon>Eukaryota</taxon>
        <taxon>Viridiplantae</taxon>
        <taxon>Streptophyta</taxon>
        <taxon>Embryophyta</taxon>
        <taxon>Tracheophyta</taxon>
        <taxon>Spermatophyta</taxon>
        <taxon>Magnoliopsida</taxon>
        <taxon>Ranunculales</taxon>
        <taxon>Menispermaceae</taxon>
        <taxon>Menispermoideae</taxon>
        <taxon>Cissampelideae</taxon>
        <taxon>Stephania</taxon>
    </lineage>
</organism>
<proteinExistence type="predicted"/>
<comment type="caution">
    <text evidence="1">The sequence shown here is derived from an EMBL/GenBank/DDBJ whole genome shotgun (WGS) entry which is preliminary data.</text>
</comment>
<evidence type="ECO:0000313" key="1">
    <source>
        <dbReference type="EMBL" id="KAK9133110.1"/>
    </source>
</evidence>